<dbReference type="Proteomes" id="UP000323994">
    <property type="component" value="Unassembled WGS sequence"/>
</dbReference>
<organism evidence="2 3">
    <name type="scientific">Dyadobacter flavalbus</name>
    <dbReference type="NCBI Taxonomy" id="2579942"/>
    <lineage>
        <taxon>Bacteria</taxon>
        <taxon>Pseudomonadati</taxon>
        <taxon>Bacteroidota</taxon>
        <taxon>Cytophagia</taxon>
        <taxon>Cytophagales</taxon>
        <taxon>Spirosomataceae</taxon>
        <taxon>Dyadobacter</taxon>
    </lineage>
</organism>
<gene>
    <name evidence="2" type="ORF">FEM33_10995</name>
</gene>
<keyword evidence="1" id="KW-0812">Transmembrane</keyword>
<keyword evidence="1" id="KW-0472">Membrane</keyword>
<evidence type="ECO:0000256" key="1">
    <source>
        <dbReference type="SAM" id="Phobius"/>
    </source>
</evidence>
<comment type="caution">
    <text evidence="2">The sequence shown here is derived from an EMBL/GenBank/DDBJ whole genome shotgun (WGS) entry which is preliminary data.</text>
</comment>
<dbReference type="OrthoDB" id="902589at2"/>
<evidence type="ECO:0000313" key="2">
    <source>
        <dbReference type="EMBL" id="KAA6439717.1"/>
    </source>
</evidence>
<feature type="transmembrane region" description="Helical" evidence="1">
    <location>
        <begin position="12"/>
        <end position="31"/>
    </location>
</feature>
<reference evidence="2 3" key="1">
    <citation type="submission" date="2019-05" db="EMBL/GenBank/DDBJ databases">
        <authorList>
            <person name="Qu J.-H."/>
        </authorList>
    </citation>
    <scope>NUCLEOTIDE SEQUENCE [LARGE SCALE GENOMIC DNA]</scope>
    <source>
        <strain evidence="2 3">NS28</strain>
    </source>
</reference>
<keyword evidence="3" id="KW-1185">Reference proteome</keyword>
<accession>A0A5M8QTY8</accession>
<proteinExistence type="predicted"/>
<name>A0A5M8QTY8_9BACT</name>
<keyword evidence="1" id="KW-1133">Transmembrane helix</keyword>
<dbReference type="AlphaFoldDB" id="A0A5M8QTY8"/>
<evidence type="ECO:0000313" key="3">
    <source>
        <dbReference type="Proteomes" id="UP000323994"/>
    </source>
</evidence>
<dbReference type="EMBL" id="VBSN01000033">
    <property type="protein sequence ID" value="KAA6439717.1"/>
    <property type="molecule type" value="Genomic_DNA"/>
</dbReference>
<sequence>MPVKNKVLSKTSFIWISALLAILSASGFWVWKRFGPSKSNVYIEQIKPLPVARTLDSAAASCDLTVRRYKQIGREMQFELAANAGGLAPYEVEITQNGKKQHFKEIPHRFGIWLTVPQLDLEQGPAQIKVSSLGQSGCETTASFDYDASRRNEVLPAEKWIRQGSKDNWLDVRPVTVNNKVFLKDFAAYDDGRTKVIMIDGIEVKGLENGFEVQPGYLYSVTARWIDAPYNDWWNEMRNRSLRQQNIWIAAAAGTKEWSNLDRIEIPQWFAPSATINVDFDTRFPEFQPVRGKLVMQYRLNANVPPSNYYNRGVNYLNGWEKDLPYSRMHWTATPNYFADKDDKWFATLSKSEVESRAQIPDFGVYAYDFEFWNQHYSEEVKQRLIWFSETIRKNHPQMYLMDYWGGGAYTNPHINTTGGANPKDFIKDYEQPKANNPNFDPLPNGESFQHIFNTTPVDVYPKPMFMKDEQGNTPNNFVLLSAIHSQRINKLIPYQKNNRFIFYAWNRYMPLYKDPIVPWNYNLTAPKGELVMNQLEMMPASQALSLSLFSLVLFDGYYLWHDSGPYGNDPNAYTVSKDAPGWGHEWYPADGKTPESEIGSKSGKQGAPPYWDYPTEFYVLGNWMAKQVEDVIAGGINKDLAFQLNGKWTAPRKEQALLAIEKKEPFITSVINGKKIVVLGIDSFQAPNAKKKVKVRLPDGIETDIELYGNWPSLYKGTLKN</sequence>
<protein>
    <submittedName>
        <fullName evidence="2">Uncharacterized protein</fullName>
    </submittedName>
</protein>